<comment type="caution">
    <text evidence="1">The sequence shown here is derived from an EMBL/GenBank/DDBJ whole genome shotgun (WGS) entry which is preliminary data.</text>
</comment>
<dbReference type="EMBL" id="AWQS01000322">
    <property type="protein sequence ID" value="EWT04144.1"/>
    <property type="molecule type" value="Genomic_DNA"/>
</dbReference>
<protein>
    <submittedName>
        <fullName evidence="1">Uncharacterized protein</fullName>
    </submittedName>
</protein>
<evidence type="ECO:0000313" key="1">
    <source>
        <dbReference type="EMBL" id="EWT04144.1"/>
    </source>
</evidence>
<accession>W9GJT5</accession>
<dbReference type="OrthoDB" id="3765661at2"/>
<dbReference type="Proteomes" id="UP000019494">
    <property type="component" value="Unassembled WGS sequence"/>
</dbReference>
<dbReference type="AlphaFoldDB" id="W9GJT5"/>
<organism evidence="1 2">
    <name type="scientific">Intrasporangium chromatireducens Q5-1</name>
    <dbReference type="NCBI Taxonomy" id="584657"/>
    <lineage>
        <taxon>Bacteria</taxon>
        <taxon>Bacillati</taxon>
        <taxon>Actinomycetota</taxon>
        <taxon>Actinomycetes</taxon>
        <taxon>Micrococcales</taxon>
        <taxon>Intrasporangiaceae</taxon>
        <taxon>Intrasporangium</taxon>
    </lineage>
</organism>
<keyword evidence="2" id="KW-1185">Reference proteome</keyword>
<evidence type="ECO:0000313" key="2">
    <source>
        <dbReference type="Proteomes" id="UP000019494"/>
    </source>
</evidence>
<name>W9GJT5_9MICO</name>
<dbReference type="PATRIC" id="fig|584657.3.peg.3983"/>
<gene>
    <name evidence="1" type="ORF">N864_15580</name>
</gene>
<reference evidence="2" key="1">
    <citation type="submission" date="2013-08" db="EMBL/GenBank/DDBJ databases">
        <title>Intrasporangium oryzae NRRL B-24470.</title>
        <authorList>
            <person name="Liu H."/>
            <person name="Wang G."/>
        </authorList>
    </citation>
    <scope>NUCLEOTIDE SEQUENCE [LARGE SCALE GENOMIC DNA]</scope>
    <source>
        <strain evidence="2">Q5-1</strain>
    </source>
</reference>
<sequence length="498" mass="54586">MTYDLVRRYETVLGLPEGQLLCAIDYFSRDEQQVRAAPTLHPHGDPDPNETLELMELALSTDCMTGQDWDRLSGNLGRTPGALVRAGDWEQLIRRCVQELGTSLHLEFALRDEAVARLSGHPRSGAVVARIADEALGDRDAQLYADYAGLVQYTDDPSCLAVLLRHLREPVNDDALRAALISTTTLLRAGTVPREAAREAARLALEHLRDPSRSFRVHRAAANIVRALDIPGRDRLVFGLTPAARRFAASIILEGRALDRQAHAEVARRIRRSIAEDVGTVDPTDEVLSRLLATALGETHEESRSNALAILMISPQGRFVGRAYAQELVRVHDAGERIACHECLTVLTWLIQPEDLEVPTQLLCSPDTEPELVAAVGVVVGNCAEPAGADRDARDVRLREAALDLAGSLSAVSDDAALGAVRYRLRGLAYALGMRGRLDLIDEVLRQVPSPRSGALTAGEQLARTTLRWWLDLPPHLWPQAARPPAPPRGGKGRRRPR</sequence>
<proteinExistence type="predicted"/>
<dbReference type="RefSeq" id="WP_034721678.1">
    <property type="nucleotide sequence ID" value="NZ_AWQS01000322.1"/>
</dbReference>